<sequence>MRRSLFALICGLAVAPLGCGDTPAAPKVDKALEDLQNKSQKQADAEERQMQKQNQSQNKGQNQADSEERQMQKQNRR</sequence>
<feature type="compositionally biased region" description="Basic and acidic residues" evidence="1">
    <location>
        <begin position="27"/>
        <end position="50"/>
    </location>
</feature>
<keyword evidence="3" id="KW-1185">Reference proteome</keyword>
<feature type="region of interest" description="Disordered" evidence="1">
    <location>
        <begin position="18"/>
        <end position="77"/>
    </location>
</feature>
<protein>
    <recommendedName>
        <fullName evidence="4">Secreted protein</fullName>
    </recommendedName>
</protein>
<gene>
    <name evidence="2" type="ORF">R5W23_002205</name>
</gene>
<evidence type="ECO:0000313" key="2">
    <source>
        <dbReference type="EMBL" id="MDY3560956.1"/>
    </source>
</evidence>
<feature type="compositionally biased region" description="Low complexity" evidence="1">
    <location>
        <begin position="51"/>
        <end position="63"/>
    </location>
</feature>
<reference evidence="3" key="1">
    <citation type="journal article" date="2023" name="Mar. Drugs">
        <title>Gemmata algarum, a Novel Planctomycete Isolated from an Algal Mat, Displays Antimicrobial Activity.</title>
        <authorList>
            <person name="Kumar G."/>
            <person name="Kallscheuer N."/>
            <person name="Kashif M."/>
            <person name="Ahamad S."/>
            <person name="Jagadeeshwari U."/>
            <person name="Pannikurungottu S."/>
            <person name="Haufschild T."/>
            <person name="Kabuu M."/>
            <person name="Sasikala C."/>
            <person name="Jogler C."/>
            <person name="Ramana C."/>
        </authorList>
    </citation>
    <scope>NUCLEOTIDE SEQUENCE [LARGE SCALE GENOMIC DNA]</scope>
    <source>
        <strain evidence="3">JC673</strain>
    </source>
</reference>
<evidence type="ECO:0000313" key="3">
    <source>
        <dbReference type="Proteomes" id="UP001272242"/>
    </source>
</evidence>
<dbReference type="RefSeq" id="WP_320687443.1">
    <property type="nucleotide sequence ID" value="NZ_JAXBLV010000186.1"/>
</dbReference>
<comment type="caution">
    <text evidence="2">The sequence shown here is derived from an EMBL/GenBank/DDBJ whole genome shotgun (WGS) entry which is preliminary data.</text>
</comment>
<dbReference type="Proteomes" id="UP001272242">
    <property type="component" value="Unassembled WGS sequence"/>
</dbReference>
<evidence type="ECO:0008006" key="4">
    <source>
        <dbReference type="Google" id="ProtNLM"/>
    </source>
</evidence>
<proteinExistence type="predicted"/>
<dbReference type="EMBL" id="JAXBLV010000186">
    <property type="protein sequence ID" value="MDY3560956.1"/>
    <property type="molecule type" value="Genomic_DNA"/>
</dbReference>
<accession>A0ABU5F0N0</accession>
<name>A0ABU5F0N0_9BACT</name>
<evidence type="ECO:0000256" key="1">
    <source>
        <dbReference type="SAM" id="MobiDB-lite"/>
    </source>
</evidence>
<organism evidence="2 3">
    <name type="scientific">Gemmata algarum</name>
    <dbReference type="NCBI Taxonomy" id="2975278"/>
    <lineage>
        <taxon>Bacteria</taxon>
        <taxon>Pseudomonadati</taxon>
        <taxon>Planctomycetota</taxon>
        <taxon>Planctomycetia</taxon>
        <taxon>Gemmatales</taxon>
        <taxon>Gemmataceae</taxon>
        <taxon>Gemmata</taxon>
    </lineage>
</organism>